<evidence type="ECO:0000256" key="2">
    <source>
        <dbReference type="ARBA" id="ARBA00022741"/>
    </source>
</evidence>
<dbReference type="Proteomes" id="UP000265643">
    <property type="component" value="Unassembled WGS sequence"/>
</dbReference>
<dbReference type="GO" id="GO:0005524">
    <property type="term" value="F:ATP binding"/>
    <property type="evidence" value="ECO:0007669"/>
    <property type="project" value="UniProtKB-UniRule"/>
</dbReference>
<evidence type="ECO:0000256" key="1">
    <source>
        <dbReference type="ARBA" id="ARBA00022598"/>
    </source>
</evidence>
<dbReference type="SUPFAM" id="SSF50037">
    <property type="entry name" value="C-terminal domain of transcriptional repressors"/>
    <property type="match status" value="1"/>
</dbReference>
<name>A0A391PCR4_9FIRM</name>
<evidence type="ECO:0000256" key="3">
    <source>
        <dbReference type="ARBA" id="ARBA00022840"/>
    </source>
</evidence>
<dbReference type="PROSITE" id="PS51733">
    <property type="entry name" value="BPL_LPL_CATALYTIC"/>
    <property type="match status" value="1"/>
</dbReference>
<dbReference type="CDD" id="cd16442">
    <property type="entry name" value="BPL"/>
    <property type="match status" value="1"/>
</dbReference>
<evidence type="ECO:0000256" key="5">
    <source>
        <dbReference type="HAMAP-Rule" id="MF_00978"/>
    </source>
</evidence>
<sequence>MKSEILKMLRESEDYVSGQQICEKFGVSRTAVWKAINQLKEEGYEVEAVRNKGYRILASPDVMTKEELESQIDTVWLGKPVIYFDEIGSTNNYAKQLGENGGAHGTLVVADMQSAGKGRRGRGWDSPSGSSIYMTLLLKPEDLEPNQASMLTLVAAYAVAGGISEQTGLPAKIKWPNDIVVNGKKVCGILTEMSTEIEHINYIVCGIGINVNMTFFPEEIKDTATSLCLEYGQQVRRSTLIAAIMRQFEKGYQIFMETRNLEGLQEAYNDLLVNCGREVRILGAKEQYTGKALGINPQGELLVEREDGIVEQVASGEVSVRGIYGYV</sequence>
<dbReference type="Gene3D" id="1.10.10.10">
    <property type="entry name" value="Winged helix-like DNA-binding domain superfamily/Winged helix DNA-binding domain"/>
    <property type="match status" value="1"/>
</dbReference>
<dbReference type="GO" id="GO:0006355">
    <property type="term" value="P:regulation of DNA-templated transcription"/>
    <property type="evidence" value="ECO:0007669"/>
    <property type="project" value="UniProtKB-UniRule"/>
</dbReference>
<dbReference type="InterPro" id="IPR036388">
    <property type="entry name" value="WH-like_DNA-bd_sf"/>
</dbReference>
<evidence type="ECO:0000256" key="4">
    <source>
        <dbReference type="ARBA" id="ARBA00023267"/>
    </source>
</evidence>
<protein>
    <recommendedName>
        <fullName evidence="5">Bifunctional ligase/repressor BirA</fullName>
    </recommendedName>
    <alternativeName>
        <fullName evidence="5">Biotin--[acetyl-CoA-carboxylase] ligase</fullName>
        <ecNumber evidence="5">6.3.4.15</ecNumber>
    </alternativeName>
    <alternativeName>
        <fullName evidence="5">Biotin--protein ligase</fullName>
    </alternativeName>
    <alternativeName>
        <fullName evidence="5">Biotin-[acetyl-CoA carboxylase] synthetase</fullName>
    </alternativeName>
</protein>
<evidence type="ECO:0000313" key="7">
    <source>
        <dbReference type="EMBL" id="GCA67473.1"/>
    </source>
</evidence>
<dbReference type="GO" id="GO:0009249">
    <property type="term" value="P:protein lipoylation"/>
    <property type="evidence" value="ECO:0007669"/>
    <property type="project" value="UniProtKB-ARBA"/>
</dbReference>
<keyword evidence="3 5" id="KW-0067">ATP-binding</keyword>
<proteinExistence type="inferred from homology"/>
<keyword evidence="1 5" id="KW-0436">Ligase</keyword>
<dbReference type="SUPFAM" id="SSF46785">
    <property type="entry name" value="Winged helix' DNA-binding domain"/>
    <property type="match status" value="1"/>
</dbReference>
<comment type="function">
    <text evidence="5">Acts both as a biotin--[acetyl-CoA-carboxylase] ligase and a repressor.</text>
</comment>
<gene>
    <name evidence="5 7" type="primary">birA</name>
    <name evidence="7" type="ORF">KGMB01110_19090</name>
</gene>
<evidence type="ECO:0000313" key="8">
    <source>
        <dbReference type="Proteomes" id="UP000265643"/>
    </source>
</evidence>
<feature type="binding site" evidence="5">
    <location>
        <begin position="89"/>
        <end position="91"/>
    </location>
    <ligand>
        <name>biotin</name>
        <dbReference type="ChEBI" id="CHEBI:57586"/>
    </ligand>
</feature>
<organism evidence="7 8">
    <name type="scientific">Mediterraneibacter butyricigenes</name>
    <dbReference type="NCBI Taxonomy" id="2316025"/>
    <lineage>
        <taxon>Bacteria</taxon>
        <taxon>Bacillati</taxon>
        <taxon>Bacillota</taxon>
        <taxon>Clostridia</taxon>
        <taxon>Lachnospirales</taxon>
        <taxon>Lachnospiraceae</taxon>
        <taxon>Mediterraneibacter</taxon>
    </lineage>
</organism>
<dbReference type="SUPFAM" id="SSF55681">
    <property type="entry name" value="Class II aaRS and biotin synthetases"/>
    <property type="match status" value="1"/>
</dbReference>
<dbReference type="EC" id="6.3.4.15" evidence="5"/>
<dbReference type="Pfam" id="PF08279">
    <property type="entry name" value="HTH_11"/>
    <property type="match status" value="1"/>
</dbReference>
<accession>A0A391PCR4</accession>
<dbReference type="InterPro" id="IPR008988">
    <property type="entry name" value="Transcriptional_repressor_C"/>
</dbReference>
<dbReference type="HAMAP" id="MF_00978">
    <property type="entry name" value="Bifunct_BirA"/>
    <property type="match status" value="1"/>
</dbReference>
<dbReference type="InterPro" id="IPR013196">
    <property type="entry name" value="HTH_11"/>
</dbReference>
<feature type="binding site" evidence="5">
    <location>
        <position position="113"/>
    </location>
    <ligand>
        <name>biotin</name>
        <dbReference type="ChEBI" id="CHEBI:57586"/>
    </ligand>
</feature>
<keyword evidence="5" id="KW-0238">DNA-binding</keyword>
<keyword evidence="5" id="KW-0805">Transcription regulation</keyword>
<dbReference type="RefSeq" id="WP_119298153.1">
    <property type="nucleotide sequence ID" value="NZ_BHGK01000001.1"/>
</dbReference>
<keyword evidence="8" id="KW-1185">Reference proteome</keyword>
<dbReference type="InterPro" id="IPR004143">
    <property type="entry name" value="BPL_LPL_catalytic"/>
</dbReference>
<feature type="binding site" evidence="5">
    <location>
        <position position="185"/>
    </location>
    <ligand>
        <name>biotin</name>
        <dbReference type="ChEBI" id="CHEBI:57586"/>
    </ligand>
</feature>
<dbReference type="InterPro" id="IPR004408">
    <property type="entry name" value="Biotin_CoA_COase_ligase"/>
</dbReference>
<dbReference type="Pfam" id="PF02237">
    <property type="entry name" value="BPL_C"/>
    <property type="match status" value="1"/>
</dbReference>
<dbReference type="PANTHER" id="PTHR12835">
    <property type="entry name" value="BIOTIN PROTEIN LIGASE"/>
    <property type="match status" value="1"/>
</dbReference>
<comment type="caution">
    <text evidence="5">Lacks conserved residue(s) required for the propagation of feature annotation.</text>
</comment>
<keyword evidence="2 5" id="KW-0547">Nucleotide-binding</keyword>
<dbReference type="InterPro" id="IPR045864">
    <property type="entry name" value="aa-tRNA-synth_II/BPL/LPL"/>
</dbReference>
<feature type="DNA-binding region" description="H-T-H motif" evidence="5">
    <location>
        <begin position="18"/>
        <end position="37"/>
    </location>
</feature>
<dbReference type="Gene3D" id="3.30.930.10">
    <property type="entry name" value="Bira Bifunctional Protein, Domain 2"/>
    <property type="match status" value="1"/>
</dbReference>
<dbReference type="InterPro" id="IPR036390">
    <property type="entry name" value="WH_DNA-bd_sf"/>
</dbReference>
<dbReference type="Gene3D" id="2.30.30.100">
    <property type="match status" value="1"/>
</dbReference>
<dbReference type="Pfam" id="PF03099">
    <property type="entry name" value="BPL_LplA_LipB"/>
    <property type="match status" value="1"/>
</dbReference>
<evidence type="ECO:0000259" key="6">
    <source>
        <dbReference type="PROSITE" id="PS51733"/>
    </source>
</evidence>
<dbReference type="PANTHER" id="PTHR12835:SF5">
    <property type="entry name" value="BIOTIN--PROTEIN LIGASE"/>
    <property type="match status" value="1"/>
</dbReference>
<dbReference type="GO" id="GO:0004077">
    <property type="term" value="F:biotin--[biotin carboxyl-carrier protein] ligase activity"/>
    <property type="evidence" value="ECO:0007669"/>
    <property type="project" value="UniProtKB-UniRule"/>
</dbReference>
<comment type="similarity">
    <text evidence="5">Belongs to the biotin--protein ligase family.</text>
</comment>
<dbReference type="GO" id="GO:0005737">
    <property type="term" value="C:cytoplasm"/>
    <property type="evidence" value="ECO:0007669"/>
    <property type="project" value="TreeGrafter"/>
</dbReference>
<feature type="domain" description="BPL/LPL catalytic" evidence="6">
    <location>
        <begin position="76"/>
        <end position="256"/>
    </location>
</feature>
<keyword evidence="5" id="KW-0678">Repressor</keyword>
<dbReference type="EMBL" id="BHGK01000001">
    <property type="protein sequence ID" value="GCA67473.1"/>
    <property type="molecule type" value="Genomic_DNA"/>
</dbReference>
<keyword evidence="5" id="KW-0804">Transcription</keyword>
<keyword evidence="4 5" id="KW-0092">Biotin</keyword>
<dbReference type="GO" id="GO:0003677">
    <property type="term" value="F:DNA binding"/>
    <property type="evidence" value="ECO:0007669"/>
    <property type="project" value="UniProtKB-UniRule"/>
</dbReference>
<dbReference type="NCBIfam" id="TIGR00121">
    <property type="entry name" value="birA_ligase"/>
    <property type="match status" value="1"/>
</dbReference>
<comment type="caution">
    <text evidence="7">The sequence shown here is derived from an EMBL/GenBank/DDBJ whole genome shotgun (WGS) entry which is preliminary data.</text>
</comment>
<dbReference type="InterPro" id="IPR003142">
    <property type="entry name" value="BPL_C"/>
</dbReference>
<dbReference type="GO" id="GO:0016740">
    <property type="term" value="F:transferase activity"/>
    <property type="evidence" value="ECO:0007669"/>
    <property type="project" value="UniProtKB-ARBA"/>
</dbReference>
<dbReference type="AlphaFoldDB" id="A0A391PCR4"/>
<comment type="catalytic activity">
    <reaction evidence="5">
        <text>biotin + L-lysyl-[protein] + ATP = N(6)-biotinyl-L-lysyl-[protein] + AMP + diphosphate + H(+)</text>
        <dbReference type="Rhea" id="RHEA:11756"/>
        <dbReference type="Rhea" id="RHEA-COMP:9752"/>
        <dbReference type="Rhea" id="RHEA-COMP:10505"/>
        <dbReference type="ChEBI" id="CHEBI:15378"/>
        <dbReference type="ChEBI" id="CHEBI:29969"/>
        <dbReference type="ChEBI" id="CHEBI:30616"/>
        <dbReference type="ChEBI" id="CHEBI:33019"/>
        <dbReference type="ChEBI" id="CHEBI:57586"/>
        <dbReference type="ChEBI" id="CHEBI:83144"/>
        <dbReference type="ChEBI" id="CHEBI:456215"/>
        <dbReference type="EC" id="6.3.4.15"/>
    </reaction>
</comment>
<dbReference type="InterPro" id="IPR030855">
    <property type="entry name" value="Bifunct_BirA"/>
</dbReference>
<reference evidence="8" key="1">
    <citation type="submission" date="2018-09" db="EMBL/GenBank/DDBJ databases">
        <title>Draft Genome Sequence of Mediterraneibacter sp. KCTC 15684.</title>
        <authorList>
            <person name="Kim J.S."/>
            <person name="Han K.I."/>
            <person name="Suh M.K."/>
            <person name="Lee K.C."/>
            <person name="Eom M.K."/>
            <person name="Lee J.H."/>
            <person name="Park S.H."/>
            <person name="Kang S.W."/>
            <person name="Park J.E."/>
            <person name="Oh B.S."/>
            <person name="Yu S.Y."/>
            <person name="Choi S.H."/>
            <person name="Lee D.H."/>
            <person name="Yoon H."/>
            <person name="Kim B."/>
            <person name="Yang S.J."/>
            <person name="Lee J.S."/>
        </authorList>
    </citation>
    <scope>NUCLEOTIDE SEQUENCE [LARGE SCALE GENOMIC DNA]</scope>
    <source>
        <strain evidence="8">KCTC 15684</strain>
    </source>
</reference>